<evidence type="ECO:0000313" key="3">
    <source>
        <dbReference type="Proteomes" id="UP001175228"/>
    </source>
</evidence>
<dbReference type="EMBL" id="JAUEPU010000005">
    <property type="protein sequence ID" value="KAK0501964.1"/>
    <property type="molecule type" value="Genomic_DNA"/>
</dbReference>
<comment type="caution">
    <text evidence="2">The sequence shown here is derived from an EMBL/GenBank/DDBJ whole genome shotgun (WGS) entry which is preliminary data.</text>
</comment>
<accession>A0AA39QHW8</accession>
<feature type="non-terminal residue" evidence="2">
    <location>
        <position position="225"/>
    </location>
</feature>
<sequence length="225" mass="25300">MNDATAEIVTLVQLQNHQNNAVSELRRAMSSLRLVESYLNQGELLLRALRRIPQIQPTTPFNVTFQETNSPQISPLLFPSRLFTTPSATSPHPPKSAHRQATNSPEDHTLLDEEKDKLSDLSQIQETKHARPLRRIRNRIPPPSITDSLKAEIEAAGLSIHQGESEPVRPAPSSLTVKSTMFLVIGDGVATKHQLSNPLMRNKCQAKKEKNALRRVMHWVLRHDV</sequence>
<reference evidence="2" key="1">
    <citation type="submission" date="2023-06" db="EMBL/GenBank/DDBJ databases">
        <authorList>
            <consortium name="Lawrence Berkeley National Laboratory"/>
            <person name="Ahrendt S."/>
            <person name="Sahu N."/>
            <person name="Indic B."/>
            <person name="Wong-Bajracharya J."/>
            <person name="Merenyi Z."/>
            <person name="Ke H.-M."/>
            <person name="Monk M."/>
            <person name="Kocsube S."/>
            <person name="Drula E."/>
            <person name="Lipzen A."/>
            <person name="Balint B."/>
            <person name="Henrissat B."/>
            <person name="Andreopoulos B."/>
            <person name="Martin F.M."/>
            <person name="Harder C.B."/>
            <person name="Rigling D."/>
            <person name="Ford K.L."/>
            <person name="Foster G.D."/>
            <person name="Pangilinan J."/>
            <person name="Papanicolaou A."/>
            <person name="Barry K."/>
            <person name="LaButti K."/>
            <person name="Viragh M."/>
            <person name="Koriabine M."/>
            <person name="Yan M."/>
            <person name="Riley R."/>
            <person name="Champramary S."/>
            <person name="Plett K.L."/>
            <person name="Tsai I.J."/>
            <person name="Slot J."/>
            <person name="Sipos G."/>
            <person name="Plett J."/>
            <person name="Nagy L.G."/>
            <person name="Grigoriev I.V."/>
        </authorList>
    </citation>
    <scope>NUCLEOTIDE SEQUENCE</scope>
    <source>
        <strain evidence="2">HWK02</strain>
    </source>
</reference>
<evidence type="ECO:0000313" key="2">
    <source>
        <dbReference type="EMBL" id="KAK0501964.1"/>
    </source>
</evidence>
<evidence type="ECO:0000256" key="1">
    <source>
        <dbReference type="SAM" id="MobiDB-lite"/>
    </source>
</evidence>
<protein>
    <submittedName>
        <fullName evidence="2">Uncharacterized protein</fullName>
    </submittedName>
</protein>
<gene>
    <name evidence="2" type="ORF">EDD18DRAFT_1138649</name>
</gene>
<organism evidence="2 3">
    <name type="scientific">Armillaria luteobubalina</name>
    <dbReference type="NCBI Taxonomy" id="153913"/>
    <lineage>
        <taxon>Eukaryota</taxon>
        <taxon>Fungi</taxon>
        <taxon>Dikarya</taxon>
        <taxon>Basidiomycota</taxon>
        <taxon>Agaricomycotina</taxon>
        <taxon>Agaricomycetes</taxon>
        <taxon>Agaricomycetidae</taxon>
        <taxon>Agaricales</taxon>
        <taxon>Marasmiineae</taxon>
        <taxon>Physalacriaceae</taxon>
        <taxon>Armillaria</taxon>
    </lineage>
</organism>
<dbReference type="AlphaFoldDB" id="A0AA39QHW8"/>
<dbReference type="Proteomes" id="UP001175228">
    <property type="component" value="Unassembled WGS sequence"/>
</dbReference>
<proteinExistence type="predicted"/>
<name>A0AA39QHW8_9AGAR</name>
<keyword evidence="3" id="KW-1185">Reference proteome</keyword>
<feature type="region of interest" description="Disordered" evidence="1">
    <location>
        <begin position="82"/>
        <end position="106"/>
    </location>
</feature>